<organism evidence="1 2">
    <name type="scientific">Candidatus Promineifilum breve</name>
    <dbReference type="NCBI Taxonomy" id="1806508"/>
    <lineage>
        <taxon>Bacteria</taxon>
        <taxon>Bacillati</taxon>
        <taxon>Chloroflexota</taxon>
        <taxon>Ardenticatenia</taxon>
        <taxon>Candidatus Promineifilales</taxon>
        <taxon>Candidatus Promineifilaceae</taxon>
        <taxon>Candidatus Promineifilum</taxon>
    </lineage>
</organism>
<dbReference type="Pfam" id="PF10094">
    <property type="entry name" value="DUF2332"/>
    <property type="match status" value="2"/>
</dbReference>
<dbReference type="KEGG" id="pbf:CFX0092_B0456"/>
<name>A0A160TA75_9CHLR</name>
<sequence>MPSDLRRQLEARFREQQRFADGYSPLYAHLFGCVADWLVGEGEDPLVDWLLGAAADRAPFDVTLLLLAALHRDVLAGEPAVAAIAPYYGEIRNYELGIRNEEERREGALSSSPAPLLPSPPALHAALLARRDAYTAFIGRATVQTNETGRGVAWLLPVACLGWPAVHLIELGASAGLNLVAERRGYRLVDGAEPERVLLELGEGPAQFTMMARGFFARSRHFSAALENGDKSPDYERRVRILSRDGGDIHPFHLRDAADELTLAAYVWGDQPQRMARLREGIAALRAVEQSDAPVRLWPLRLPDELPGFLRQMNDVIARPINRGMNPAADTQSALKRTEDAPHAPIVLFNTIMTMYLPDRGASLRSMVDEWARRQAGPVLWLQWEPAWAGPPPPVRDWAAWTADYWPNDGAGATHRWQLGWVHPHGLAVEFGEGWAEFLSNAMQS</sequence>
<accession>A0A160TA75</accession>
<proteinExistence type="predicted"/>
<keyword evidence="2" id="KW-1185">Reference proteome</keyword>
<protein>
    <recommendedName>
        <fullName evidence="3">DUF2332 domain-containing protein</fullName>
    </recommendedName>
</protein>
<dbReference type="AlphaFoldDB" id="A0A160TA75"/>
<dbReference type="OrthoDB" id="5430587at2"/>
<dbReference type="Proteomes" id="UP000215027">
    <property type="component" value="Chromosome II"/>
</dbReference>
<gene>
    <name evidence="1" type="ORF">CFX0092_B0456</name>
</gene>
<dbReference type="RefSeq" id="WP_095045329.1">
    <property type="nucleotide sequence ID" value="NZ_LN890656.1"/>
</dbReference>
<evidence type="ECO:0000313" key="1">
    <source>
        <dbReference type="EMBL" id="CUS05990.1"/>
    </source>
</evidence>
<reference evidence="1" key="1">
    <citation type="submission" date="2016-01" db="EMBL/GenBank/DDBJ databases">
        <authorList>
            <person name="Mcilroy J.S."/>
            <person name="Karst M S."/>
            <person name="Albertsen M."/>
        </authorList>
    </citation>
    <scope>NUCLEOTIDE SEQUENCE</scope>
    <source>
        <strain evidence="1">Cfx-K</strain>
    </source>
</reference>
<dbReference type="InterPro" id="IPR011200">
    <property type="entry name" value="UCP012608"/>
</dbReference>
<evidence type="ECO:0000313" key="2">
    <source>
        <dbReference type="Proteomes" id="UP000215027"/>
    </source>
</evidence>
<dbReference type="EMBL" id="LN890656">
    <property type="protein sequence ID" value="CUS05990.1"/>
    <property type="molecule type" value="Genomic_DNA"/>
</dbReference>
<evidence type="ECO:0008006" key="3">
    <source>
        <dbReference type="Google" id="ProtNLM"/>
    </source>
</evidence>